<keyword evidence="4" id="KW-1185">Reference proteome</keyword>
<reference evidence="3 4" key="1">
    <citation type="submission" date="2016-10" db="EMBL/GenBank/DDBJ databases">
        <authorList>
            <person name="de Groot N.N."/>
        </authorList>
    </citation>
    <scope>NUCLEOTIDE SEQUENCE [LARGE SCALE GENOMIC DNA]</scope>
    <source>
        <strain evidence="3 4">DSM 5885</strain>
    </source>
</reference>
<evidence type="ECO:0000313" key="3">
    <source>
        <dbReference type="EMBL" id="SDI48030.1"/>
    </source>
</evidence>
<evidence type="ECO:0000313" key="4">
    <source>
        <dbReference type="Proteomes" id="UP000198607"/>
    </source>
</evidence>
<keyword evidence="1" id="KW-0547">Nucleotide-binding</keyword>
<evidence type="ECO:0000256" key="1">
    <source>
        <dbReference type="PROSITE-ProRule" id="PRU00409"/>
    </source>
</evidence>
<dbReference type="RefSeq" id="WP_218122802.1">
    <property type="nucleotide sequence ID" value="NZ_FNCY01000020.1"/>
</dbReference>
<name>A0A1G8KYS3_9RHOO</name>
<evidence type="ECO:0000259" key="2">
    <source>
        <dbReference type="PROSITE" id="PS50975"/>
    </source>
</evidence>
<proteinExistence type="predicted"/>
<dbReference type="SUPFAM" id="SSF56059">
    <property type="entry name" value="Glutathione synthetase ATP-binding domain-like"/>
    <property type="match status" value="1"/>
</dbReference>
<dbReference type="PROSITE" id="PS50975">
    <property type="entry name" value="ATP_GRASP"/>
    <property type="match status" value="1"/>
</dbReference>
<dbReference type="GO" id="GO:0046872">
    <property type="term" value="F:metal ion binding"/>
    <property type="evidence" value="ECO:0007669"/>
    <property type="project" value="InterPro"/>
</dbReference>
<keyword evidence="1" id="KW-0067">ATP-binding</keyword>
<dbReference type="AlphaFoldDB" id="A0A1G8KYS3"/>
<dbReference type="EMBL" id="FNCY01000020">
    <property type="protein sequence ID" value="SDI48030.1"/>
    <property type="molecule type" value="Genomic_DNA"/>
</dbReference>
<protein>
    <recommendedName>
        <fullName evidence="2">ATP-grasp domain-containing protein</fullName>
    </recommendedName>
</protein>
<organism evidence="3 4">
    <name type="scientific">Propionivibrio dicarboxylicus</name>
    <dbReference type="NCBI Taxonomy" id="83767"/>
    <lineage>
        <taxon>Bacteria</taxon>
        <taxon>Pseudomonadati</taxon>
        <taxon>Pseudomonadota</taxon>
        <taxon>Betaproteobacteria</taxon>
        <taxon>Rhodocyclales</taxon>
        <taxon>Rhodocyclaceae</taxon>
        <taxon>Propionivibrio</taxon>
    </lineage>
</organism>
<dbReference type="STRING" id="83767.SAMN05660652_03502"/>
<feature type="domain" description="ATP-grasp" evidence="2">
    <location>
        <begin position="187"/>
        <end position="394"/>
    </location>
</feature>
<dbReference type="GO" id="GO:0005524">
    <property type="term" value="F:ATP binding"/>
    <property type="evidence" value="ECO:0007669"/>
    <property type="project" value="UniProtKB-UniRule"/>
</dbReference>
<sequence>MLFSIEELLTLPVIPHLGLAPLMRFNFLGVDLRPLYERLIRQATEREDDAGALLDAAVILRFYGNEPLARLLQREALAVRRHFHFPSRRPTRLRLLVLVAPGDLMANIPVECLLEDSDVDLDLYYVSEQVVAPEALPEHDVLLVALSETAANRPFIDAWQPLLASWPRPTLNDPSRIALVARDTAAELLAAVPGVLMPPTLRVNRRMLAEAPREANAIGFPLLVRPVDSHAGNDLHKIVDPVTLAAVLARIPGEDVFIAPFIDYRSSDGQYRKYRVALVDGKPYACHMGISDHWMIHYLNAGMADSAAKRAEEAVFMASFDDAFAARHAEALAGIHAAVGLDYLGLDCAETADGRLLVFEIDHAMVVHAMDPIDVYPYKQAAMHRLFMAFREMLGRAAAR</sequence>
<dbReference type="Proteomes" id="UP000198607">
    <property type="component" value="Unassembled WGS sequence"/>
</dbReference>
<accession>A0A1G8KYS3</accession>
<gene>
    <name evidence="3" type="ORF">SAMN05660652_03502</name>
</gene>
<dbReference type="InterPro" id="IPR011761">
    <property type="entry name" value="ATP-grasp"/>
</dbReference>